<keyword evidence="2" id="KW-1185">Reference proteome</keyword>
<comment type="caution">
    <text evidence="1">The sequence shown here is derived from an EMBL/GenBank/DDBJ whole genome shotgun (WGS) entry which is preliminary data.</text>
</comment>
<dbReference type="Proteomes" id="UP001321760">
    <property type="component" value="Unassembled WGS sequence"/>
</dbReference>
<dbReference type="EMBL" id="MU865913">
    <property type="protein sequence ID" value="KAK4456192.1"/>
    <property type="molecule type" value="Genomic_DNA"/>
</dbReference>
<gene>
    <name evidence="1" type="ORF">QBC34DRAFT_12319</name>
</gene>
<reference evidence="1" key="2">
    <citation type="submission" date="2023-05" db="EMBL/GenBank/DDBJ databases">
        <authorList>
            <consortium name="Lawrence Berkeley National Laboratory"/>
            <person name="Steindorff A."/>
            <person name="Hensen N."/>
            <person name="Bonometti L."/>
            <person name="Westerberg I."/>
            <person name="Brannstrom I.O."/>
            <person name="Guillou S."/>
            <person name="Cros-Aarteil S."/>
            <person name="Calhoun S."/>
            <person name="Haridas S."/>
            <person name="Kuo A."/>
            <person name="Mondo S."/>
            <person name="Pangilinan J."/>
            <person name="Riley R."/>
            <person name="Labutti K."/>
            <person name="Andreopoulos B."/>
            <person name="Lipzen A."/>
            <person name="Chen C."/>
            <person name="Yanf M."/>
            <person name="Daum C."/>
            <person name="Ng V."/>
            <person name="Clum A."/>
            <person name="Ohm R."/>
            <person name="Martin F."/>
            <person name="Silar P."/>
            <person name="Natvig D."/>
            <person name="Lalanne C."/>
            <person name="Gautier V."/>
            <person name="Ament-Velasquez S.L."/>
            <person name="Kruys A."/>
            <person name="Hutchinson M.I."/>
            <person name="Powell A.J."/>
            <person name="Barry K."/>
            <person name="Miller A.N."/>
            <person name="Grigoriev I.V."/>
            <person name="Debuchy R."/>
            <person name="Gladieux P."/>
            <person name="Thoren M.H."/>
            <person name="Johannesson H."/>
        </authorList>
    </citation>
    <scope>NUCLEOTIDE SEQUENCE</scope>
    <source>
        <strain evidence="1">PSN243</strain>
    </source>
</reference>
<dbReference type="AlphaFoldDB" id="A0AAV9H6Y6"/>
<evidence type="ECO:0000313" key="1">
    <source>
        <dbReference type="EMBL" id="KAK4456192.1"/>
    </source>
</evidence>
<accession>A0AAV9H6Y6</accession>
<proteinExistence type="predicted"/>
<name>A0AAV9H6Y6_9PEZI</name>
<evidence type="ECO:0000313" key="2">
    <source>
        <dbReference type="Proteomes" id="UP001321760"/>
    </source>
</evidence>
<reference evidence="1" key="1">
    <citation type="journal article" date="2023" name="Mol. Phylogenet. Evol.">
        <title>Genome-scale phylogeny and comparative genomics of the fungal order Sordariales.</title>
        <authorList>
            <person name="Hensen N."/>
            <person name="Bonometti L."/>
            <person name="Westerberg I."/>
            <person name="Brannstrom I.O."/>
            <person name="Guillou S."/>
            <person name="Cros-Aarteil S."/>
            <person name="Calhoun S."/>
            <person name="Haridas S."/>
            <person name="Kuo A."/>
            <person name="Mondo S."/>
            <person name="Pangilinan J."/>
            <person name="Riley R."/>
            <person name="LaButti K."/>
            <person name="Andreopoulos B."/>
            <person name="Lipzen A."/>
            <person name="Chen C."/>
            <person name="Yan M."/>
            <person name="Daum C."/>
            <person name="Ng V."/>
            <person name="Clum A."/>
            <person name="Steindorff A."/>
            <person name="Ohm R.A."/>
            <person name="Martin F."/>
            <person name="Silar P."/>
            <person name="Natvig D.O."/>
            <person name="Lalanne C."/>
            <person name="Gautier V."/>
            <person name="Ament-Velasquez S.L."/>
            <person name="Kruys A."/>
            <person name="Hutchinson M.I."/>
            <person name="Powell A.J."/>
            <person name="Barry K."/>
            <person name="Miller A.N."/>
            <person name="Grigoriev I.V."/>
            <person name="Debuchy R."/>
            <person name="Gladieux P."/>
            <person name="Hiltunen Thoren M."/>
            <person name="Johannesson H."/>
        </authorList>
    </citation>
    <scope>NUCLEOTIDE SEQUENCE</scope>
    <source>
        <strain evidence="1">PSN243</strain>
    </source>
</reference>
<sequence length="238" mass="26086">MSPDEIVSRQCPLPIKEGANASAPPFILLHCFCLCCFGRATGLFAPSKCGAPLWLPPLEIFGMDNLSSRHQVGRPRRLMSSGSRWPIGSLISCRHSVFNLSCGRLVETLVAPALEDIEQSILPPIKRETHANRRRARSVAHDGLISAPPASRRPSTPLPHLIVTPIPHWQPQNPMWSRMRSCCLPLQAIQWLNMRLERVGAAGCVLQRRIAMLVGPLACVPSVGVRPGGAHGAFPTRR</sequence>
<organism evidence="1 2">
    <name type="scientific">Podospora aff. communis PSN243</name>
    <dbReference type="NCBI Taxonomy" id="3040156"/>
    <lineage>
        <taxon>Eukaryota</taxon>
        <taxon>Fungi</taxon>
        <taxon>Dikarya</taxon>
        <taxon>Ascomycota</taxon>
        <taxon>Pezizomycotina</taxon>
        <taxon>Sordariomycetes</taxon>
        <taxon>Sordariomycetidae</taxon>
        <taxon>Sordariales</taxon>
        <taxon>Podosporaceae</taxon>
        <taxon>Podospora</taxon>
    </lineage>
</organism>
<protein>
    <submittedName>
        <fullName evidence="1">Uncharacterized protein</fullName>
    </submittedName>
</protein>